<feature type="signal peptide" evidence="4">
    <location>
        <begin position="1"/>
        <end position="43"/>
    </location>
</feature>
<dbReference type="EMBL" id="JAXCGZ010013209">
    <property type="protein sequence ID" value="KAK7073398.1"/>
    <property type="molecule type" value="Genomic_DNA"/>
</dbReference>
<gene>
    <name evidence="6" type="ORF">SK128_018732</name>
</gene>
<dbReference type="Pfam" id="PF07648">
    <property type="entry name" value="Kazal_2"/>
    <property type="match status" value="3"/>
</dbReference>
<dbReference type="PANTHER" id="PTHR10913:SF45">
    <property type="entry name" value="FOLLISTATIN, ISOFORM A-RELATED"/>
    <property type="match status" value="1"/>
</dbReference>
<feature type="domain" description="Kazal-like" evidence="5">
    <location>
        <begin position="47"/>
        <end position="98"/>
    </location>
</feature>
<sequence length="390" mass="42120">MSCSVLQCNWLFSSSYKSTKSERMERRFRTISLIFLLTAVVRAQRVGPAGNTCPDSCPDSVRPVCGTNGVAYKNECFLRRASCNSSSIQKNNDGPCASEESRDCQRSCSSSYQPVCATNGRTYGNSCKLSVAMCENPSIRQHFEGVCDVSSGSSGSTQQNSGNRTPSVGNVIIGQPVRPVSSPVINTPSPERSCPDNCAPGFRPVCGSDGQVYANDCTIRVAICKNPRLQKKNDGVCEKDCNIECSLEVSYVCGSDGRTYINDCELIVARCKDPAITKVRDGPCGNIRDSECVIEPCSPTVAPVCGSNGRSYRNICNLRNDVCNVPNLLKLHDGECIDQRCGESCPTVFEPVCGTDGVTYPNHCTLVNTACRTRTNILKQANGQCGPRNN</sequence>
<feature type="domain" description="Kazal-like" evidence="5">
    <location>
        <begin position="99"/>
        <end position="149"/>
    </location>
</feature>
<feature type="chain" id="PRO_5043014900" description="Kazal-like domain-containing protein" evidence="4">
    <location>
        <begin position="44"/>
        <end position="390"/>
    </location>
</feature>
<keyword evidence="7" id="KW-1185">Reference proteome</keyword>
<organism evidence="6 7">
    <name type="scientific">Halocaridina rubra</name>
    <name type="common">Hawaiian red shrimp</name>
    <dbReference type="NCBI Taxonomy" id="373956"/>
    <lineage>
        <taxon>Eukaryota</taxon>
        <taxon>Metazoa</taxon>
        <taxon>Ecdysozoa</taxon>
        <taxon>Arthropoda</taxon>
        <taxon>Crustacea</taxon>
        <taxon>Multicrustacea</taxon>
        <taxon>Malacostraca</taxon>
        <taxon>Eumalacostraca</taxon>
        <taxon>Eucarida</taxon>
        <taxon>Decapoda</taxon>
        <taxon>Pleocyemata</taxon>
        <taxon>Caridea</taxon>
        <taxon>Atyoidea</taxon>
        <taxon>Atyidae</taxon>
        <taxon>Halocaridina</taxon>
    </lineage>
</organism>
<dbReference type="InterPro" id="IPR002350">
    <property type="entry name" value="Kazal_dom"/>
</dbReference>
<dbReference type="Gene3D" id="3.30.60.30">
    <property type="match status" value="6"/>
</dbReference>
<feature type="domain" description="Kazal-like" evidence="5">
    <location>
        <begin position="287"/>
        <end position="336"/>
    </location>
</feature>
<dbReference type="SUPFAM" id="SSF100895">
    <property type="entry name" value="Kazal-type serine protease inhibitors"/>
    <property type="match status" value="6"/>
</dbReference>
<evidence type="ECO:0000256" key="4">
    <source>
        <dbReference type="SAM" id="SignalP"/>
    </source>
</evidence>
<accession>A0AAN8X357</accession>
<dbReference type="SMART" id="SM00280">
    <property type="entry name" value="KAZAL"/>
    <property type="match status" value="6"/>
</dbReference>
<evidence type="ECO:0000256" key="1">
    <source>
        <dbReference type="ARBA" id="ARBA00022690"/>
    </source>
</evidence>
<dbReference type="InterPro" id="IPR036058">
    <property type="entry name" value="Kazal_dom_sf"/>
</dbReference>
<comment type="caution">
    <text evidence="6">The sequence shown here is derived from an EMBL/GenBank/DDBJ whole genome shotgun (WGS) entry which is preliminary data.</text>
</comment>
<protein>
    <recommendedName>
        <fullName evidence="5">Kazal-like domain-containing protein</fullName>
    </recommendedName>
</protein>
<keyword evidence="2" id="KW-0722">Serine protease inhibitor</keyword>
<keyword evidence="4" id="KW-0732">Signal</keyword>
<feature type="domain" description="Kazal-like" evidence="5">
    <location>
        <begin position="188"/>
        <end position="237"/>
    </location>
</feature>
<evidence type="ECO:0000256" key="3">
    <source>
        <dbReference type="ARBA" id="ARBA00023157"/>
    </source>
</evidence>
<dbReference type="Pfam" id="PF00050">
    <property type="entry name" value="Kazal_1"/>
    <property type="match status" value="3"/>
</dbReference>
<proteinExistence type="predicted"/>
<dbReference type="PROSITE" id="PS51465">
    <property type="entry name" value="KAZAL_2"/>
    <property type="match status" value="6"/>
</dbReference>
<feature type="domain" description="Kazal-like" evidence="5">
    <location>
        <begin position="337"/>
        <end position="387"/>
    </location>
</feature>
<evidence type="ECO:0000313" key="6">
    <source>
        <dbReference type="EMBL" id="KAK7073398.1"/>
    </source>
</evidence>
<evidence type="ECO:0000313" key="7">
    <source>
        <dbReference type="Proteomes" id="UP001381693"/>
    </source>
</evidence>
<name>A0AAN8X357_HALRR</name>
<dbReference type="AlphaFoldDB" id="A0AAN8X357"/>
<keyword evidence="3" id="KW-1015">Disulfide bond</keyword>
<evidence type="ECO:0000256" key="2">
    <source>
        <dbReference type="ARBA" id="ARBA00022900"/>
    </source>
</evidence>
<dbReference type="CDD" id="cd00104">
    <property type="entry name" value="KAZAL_FS"/>
    <property type="match status" value="6"/>
</dbReference>
<dbReference type="InterPro" id="IPR050653">
    <property type="entry name" value="Prot_Inhib_GrowthFact_Antg"/>
</dbReference>
<dbReference type="PANTHER" id="PTHR10913">
    <property type="entry name" value="FOLLISTATIN-RELATED"/>
    <property type="match status" value="1"/>
</dbReference>
<dbReference type="Proteomes" id="UP001381693">
    <property type="component" value="Unassembled WGS sequence"/>
</dbReference>
<keyword evidence="1" id="KW-0646">Protease inhibitor</keyword>
<reference evidence="6 7" key="1">
    <citation type="submission" date="2023-11" db="EMBL/GenBank/DDBJ databases">
        <title>Halocaridina rubra genome assembly.</title>
        <authorList>
            <person name="Smith C."/>
        </authorList>
    </citation>
    <scope>NUCLEOTIDE SEQUENCE [LARGE SCALE GENOMIC DNA]</scope>
    <source>
        <strain evidence="6">EP-1</strain>
        <tissue evidence="6">Whole</tissue>
    </source>
</reference>
<dbReference type="GO" id="GO:0005576">
    <property type="term" value="C:extracellular region"/>
    <property type="evidence" value="ECO:0007669"/>
    <property type="project" value="TreeGrafter"/>
</dbReference>
<feature type="domain" description="Kazal-like" evidence="5">
    <location>
        <begin position="238"/>
        <end position="286"/>
    </location>
</feature>
<evidence type="ECO:0000259" key="5">
    <source>
        <dbReference type="PROSITE" id="PS51465"/>
    </source>
</evidence>